<gene>
    <name evidence="3" type="ORF">B1991_16840</name>
</gene>
<proteinExistence type="predicted"/>
<reference evidence="3 4" key="1">
    <citation type="submission" date="2017-02" db="EMBL/GenBank/DDBJ databases">
        <title>Whole genome sequencing of Rhodanobacter lindaniclasticus DSM 17932.</title>
        <authorList>
            <person name="Kumar S."/>
            <person name="Patil P."/>
            <person name="Patil P.B."/>
        </authorList>
    </citation>
    <scope>NUCLEOTIDE SEQUENCE [LARGE SCALE GENOMIC DNA]</scope>
    <source>
        <strain evidence="3 4">DSM 17932</strain>
    </source>
</reference>
<feature type="domain" description="SnoaL-like" evidence="2">
    <location>
        <begin position="39"/>
        <end position="113"/>
    </location>
</feature>
<name>A0A4S3KB69_9GAMM</name>
<feature type="signal peptide" evidence="1">
    <location>
        <begin position="1"/>
        <end position="21"/>
    </location>
</feature>
<evidence type="ECO:0000313" key="3">
    <source>
        <dbReference type="EMBL" id="THD05094.1"/>
    </source>
</evidence>
<evidence type="ECO:0000259" key="2">
    <source>
        <dbReference type="Pfam" id="PF12680"/>
    </source>
</evidence>
<dbReference type="Gene3D" id="3.10.450.50">
    <property type="match status" value="1"/>
</dbReference>
<evidence type="ECO:0000256" key="1">
    <source>
        <dbReference type="SAM" id="SignalP"/>
    </source>
</evidence>
<evidence type="ECO:0000313" key="4">
    <source>
        <dbReference type="Proteomes" id="UP000306317"/>
    </source>
</evidence>
<accession>A0A4S3KB69</accession>
<dbReference type="OrthoDB" id="6385935at2"/>
<dbReference type="RefSeq" id="WP_136259854.1">
    <property type="nucleotide sequence ID" value="NZ_MWIO01000067.1"/>
</dbReference>
<dbReference type="SUPFAM" id="SSF54427">
    <property type="entry name" value="NTF2-like"/>
    <property type="match status" value="1"/>
</dbReference>
<dbReference type="InterPro" id="IPR037401">
    <property type="entry name" value="SnoaL-like"/>
</dbReference>
<sequence length="185" mass="19967">MPRSMGLILLLAVLPAAPASAAMATPDRAACEVWQRELAFARSVQRHDATAFAAFLADDSVFDANADRPVRGPQAIVRHWAAILAGKTVRLDWYPQHVVASADGTLATSSGPYLFENVGASAASRYAIGHFSTTWRRAPDGSWRVAFDGGDSGRPASDKEAATFRRGRQRACRRPVAVVLPTIRH</sequence>
<feature type="chain" id="PRO_5020900361" evidence="1">
    <location>
        <begin position="22"/>
        <end position="185"/>
    </location>
</feature>
<keyword evidence="4" id="KW-1185">Reference proteome</keyword>
<dbReference type="Pfam" id="PF12680">
    <property type="entry name" value="SnoaL_2"/>
    <property type="match status" value="1"/>
</dbReference>
<dbReference type="Proteomes" id="UP000306317">
    <property type="component" value="Unassembled WGS sequence"/>
</dbReference>
<comment type="caution">
    <text evidence="3">The sequence shown here is derived from an EMBL/GenBank/DDBJ whole genome shotgun (WGS) entry which is preliminary data.</text>
</comment>
<keyword evidence="1" id="KW-0732">Signal</keyword>
<dbReference type="AlphaFoldDB" id="A0A4S3KB69"/>
<dbReference type="EMBL" id="MWIO01000067">
    <property type="protein sequence ID" value="THD05094.1"/>
    <property type="molecule type" value="Genomic_DNA"/>
</dbReference>
<protein>
    <submittedName>
        <fullName evidence="3">DUF4440 domain-containing protein</fullName>
    </submittedName>
</protein>
<organism evidence="3 4">
    <name type="scientific">Rhodanobacter lindaniclasticus</name>
    <dbReference type="NCBI Taxonomy" id="75310"/>
    <lineage>
        <taxon>Bacteria</taxon>
        <taxon>Pseudomonadati</taxon>
        <taxon>Pseudomonadota</taxon>
        <taxon>Gammaproteobacteria</taxon>
        <taxon>Lysobacterales</taxon>
        <taxon>Rhodanobacteraceae</taxon>
        <taxon>Rhodanobacter</taxon>
    </lineage>
</organism>
<dbReference type="InterPro" id="IPR032710">
    <property type="entry name" value="NTF2-like_dom_sf"/>
</dbReference>